<accession>A0A438BQV8</accession>
<organism evidence="1 2">
    <name type="scientific">Vitis vinifera</name>
    <name type="common">Grape</name>
    <dbReference type="NCBI Taxonomy" id="29760"/>
    <lineage>
        <taxon>Eukaryota</taxon>
        <taxon>Viridiplantae</taxon>
        <taxon>Streptophyta</taxon>
        <taxon>Embryophyta</taxon>
        <taxon>Tracheophyta</taxon>
        <taxon>Spermatophyta</taxon>
        <taxon>Magnoliopsida</taxon>
        <taxon>eudicotyledons</taxon>
        <taxon>Gunneridae</taxon>
        <taxon>Pentapetalae</taxon>
        <taxon>rosids</taxon>
        <taxon>Vitales</taxon>
        <taxon>Vitaceae</taxon>
        <taxon>Viteae</taxon>
        <taxon>Vitis</taxon>
    </lineage>
</organism>
<reference evidence="1 2" key="1">
    <citation type="journal article" date="2018" name="PLoS Genet.">
        <title>Population sequencing reveals clonal diversity and ancestral inbreeding in the grapevine cultivar Chardonnay.</title>
        <authorList>
            <person name="Roach M.J."/>
            <person name="Johnson D.L."/>
            <person name="Bohlmann J."/>
            <person name="van Vuuren H.J."/>
            <person name="Jones S.J."/>
            <person name="Pretorius I.S."/>
            <person name="Schmidt S.A."/>
            <person name="Borneman A.R."/>
        </authorList>
    </citation>
    <scope>NUCLEOTIDE SEQUENCE [LARGE SCALE GENOMIC DNA]</scope>
    <source>
        <strain evidence="2">cv. Chardonnay</strain>
        <tissue evidence="1">Leaf</tissue>
    </source>
</reference>
<gene>
    <name evidence="1" type="ORF">CK203_089011</name>
</gene>
<evidence type="ECO:0000313" key="2">
    <source>
        <dbReference type="Proteomes" id="UP000288805"/>
    </source>
</evidence>
<protein>
    <submittedName>
        <fullName evidence="1">Uncharacterized protein</fullName>
    </submittedName>
</protein>
<name>A0A438BQV8_VITVI</name>
<dbReference type="EMBL" id="QGNW01002656">
    <property type="protein sequence ID" value="RVW13336.1"/>
    <property type="molecule type" value="Genomic_DNA"/>
</dbReference>
<dbReference type="AlphaFoldDB" id="A0A438BQV8"/>
<comment type="caution">
    <text evidence="1">The sequence shown here is derived from an EMBL/GenBank/DDBJ whole genome shotgun (WGS) entry which is preliminary data.</text>
</comment>
<sequence>MADTIKIQQPDQFNHPFWDLNMLHRMMYFPNKRQLWQKNAEEDVQRRIRFVTTLDDCLLE</sequence>
<proteinExistence type="predicted"/>
<dbReference type="Proteomes" id="UP000288805">
    <property type="component" value="Unassembled WGS sequence"/>
</dbReference>
<evidence type="ECO:0000313" key="1">
    <source>
        <dbReference type="EMBL" id="RVW13336.1"/>
    </source>
</evidence>